<evidence type="ECO:0000313" key="2">
    <source>
        <dbReference type="EMBL" id="GBM44671.1"/>
    </source>
</evidence>
<dbReference type="AlphaFoldDB" id="A0A4Y2FU38"/>
<keyword evidence="3" id="KW-1185">Reference proteome</keyword>
<sequence>MDWKPPTVVLILFPKIFRATGYSTESVGDSMKHHNNTEFSTKDRGNTQFARFYKGGWWYNDWAHSNLNGLFKPGQESIESIHWWYWLQNKGLAGVEIKLRPR</sequence>
<proteinExistence type="predicted"/>
<dbReference type="InterPro" id="IPR036056">
    <property type="entry name" value="Fibrinogen-like_C"/>
</dbReference>
<reference evidence="2 3" key="1">
    <citation type="journal article" date="2019" name="Sci. Rep.">
        <title>Orb-weaving spider Araneus ventricosus genome elucidates the spidroin gene catalogue.</title>
        <authorList>
            <person name="Kono N."/>
            <person name="Nakamura H."/>
            <person name="Ohtoshi R."/>
            <person name="Moran D.A.P."/>
            <person name="Shinohara A."/>
            <person name="Yoshida Y."/>
            <person name="Fujiwara M."/>
            <person name="Mori M."/>
            <person name="Tomita M."/>
            <person name="Arakawa K."/>
        </authorList>
    </citation>
    <scope>NUCLEOTIDE SEQUENCE [LARGE SCALE GENOMIC DNA]</scope>
</reference>
<dbReference type="Gene3D" id="3.90.215.10">
    <property type="entry name" value="Gamma Fibrinogen, chain A, domain 1"/>
    <property type="match status" value="1"/>
</dbReference>
<accession>A0A4Y2FU38</accession>
<dbReference type="InterPro" id="IPR014716">
    <property type="entry name" value="Fibrinogen_a/b/g_C_1"/>
</dbReference>
<evidence type="ECO:0000259" key="1">
    <source>
        <dbReference type="Pfam" id="PF00147"/>
    </source>
</evidence>
<dbReference type="OrthoDB" id="6146709at2759"/>
<dbReference type="GO" id="GO:0005615">
    <property type="term" value="C:extracellular space"/>
    <property type="evidence" value="ECO:0007669"/>
    <property type="project" value="TreeGrafter"/>
</dbReference>
<protein>
    <recommendedName>
        <fullName evidence="1">Fibrinogen C-terminal domain-containing protein</fullName>
    </recommendedName>
</protein>
<dbReference type="InterPro" id="IPR002181">
    <property type="entry name" value="Fibrinogen_a/b/g_C_dom"/>
</dbReference>
<dbReference type="PANTHER" id="PTHR19143">
    <property type="entry name" value="FIBRINOGEN/TENASCIN/ANGIOPOEITIN"/>
    <property type="match status" value="1"/>
</dbReference>
<dbReference type="Proteomes" id="UP000499080">
    <property type="component" value="Unassembled WGS sequence"/>
</dbReference>
<evidence type="ECO:0000313" key="3">
    <source>
        <dbReference type="Proteomes" id="UP000499080"/>
    </source>
</evidence>
<dbReference type="EMBL" id="BGPR01001072">
    <property type="protein sequence ID" value="GBM44671.1"/>
    <property type="molecule type" value="Genomic_DNA"/>
</dbReference>
<comment type="caution">
    <text evidence="2">The sequence shown here is derived from an EMBL/GenBank/DDBJ whole genome shotgun (WGS) entry which is preliminary data.</text>
</comment>
<dbReference type="InterPro" id="IPR050373">
    <property type="entry name" value="Fibrinogen_C-term_domain"/>
</dbReference>
<organism evidence="2 3">
    <name type="scientific">Araneus ventricosus</name>
    <name type="common">Orbweaver spider</name>
    <name type="synonym">Epeira ventricosa</name>
    <dbReference type="NCBI Taxonomy" id="182803"/>
    <lineage>
        <taxon>Eukaryota</taxon>
        <taxon>Metazoa</taxon>
        <taxon>Ecdysozoa</taxon>
        <taxon>Arthropoda</taxon>
        <taxon>Chelicerata</taxon>
        <taxon>Arachnida</taxon>
        <taxon>Araneae</taxon>
        <taxon>Araneomorphae</taxon>
        <taxon>Entelegynae</taxon>
        <taxon>Araneoidea</taxon>
        <taxon>Araneidae</taxon>
        <taxon>Araneus</taxon>
    </lineage>
</organism>
<feature type="domain" description="Fibrinogen C-terminal" evidence="1">
    <location>
        <begin position="21"/>
        <end position="101"/>
    </location>
</feature>
<gene>
    <name evidence="2" type="ORF">AVEN_214198_1</name>
</gene>
<name>A0A4Y2FU38_ARAVE</name>
<dbReference type="SUPFAM" id="SSF56496">
    <property type="entry name" value="Fibrinogen C-terminal domain-like"/>
    <property type="match status" value="1"/>
</dbReference>
<dbReference type="Pfam" id="PF00147">
    <property type="entry name" value="Fibrinogen_C"/>
    <property type="match status" value="1"/>
</dbReference>